<organism evidence="1 2">
    <name type="scientific">Protopolystoma xenopodis</name>
    <dbReference type="NCBI Taxonomy" id="117903"/>
    <lineage>
        <taxon>Eukaryota</taxon>
        <taxon>Metazoa</taxon>
        <taxon>Spiralia</taxon>
        <taxon>Lophotrochozoa</taxon>
        <taxon>Platyhelminthes</taxon>
        <taxon>Monogenea</taxon>
        <taxon>Polyopisthocotylea</taxon>
        <taxon>Polystomatidea</taxon>
        <taxon>Polystomatidae</taxon>
        <taxon>Protopolystoma</taxon>
    </lineage>
</organism>
<keyword evidence="2" id="KW-1185">Reference proteome</keyword>
<evidence type="ECO:0000313" key="1">
    <source>
        <dbReference type="EMBL" id="VEL33338.1"/>
    </source>
</evidence>
<gene>
    <name evidence="1" type="ORF">PXEA_LOCUS26778</name>
</gene>
<reference evidence="1" key="1">
    <citation type="submission" date="2018-11" db="EMBL/GenBank/DDBJ databases">
        <authorList>
            <consortium name="Pathogen Informatics"/>
        </authorList>
    </citation>
    <scope>NUCLEOTIDE SEQUENCE</scope>
</reference>
<sequence>MADPFIGHPELPRDEVDFGRLHGLDSSLWELIPLQFHYRPEVRILALQIRQHLYPESIDTSPIWQHIVAEKEV</sequence>
<accession>A0A3S5CMM1</accession>
<dbReference type="AlphaFoldDB" id="A0A3S5CMM1"/>
<evidence type="ECO:0000313" key="2">
    <source>
        <dbReference type="Proteomes" id="UP000784294"/>
    </source>
</evidence>
<dbReference type="Proteomes" id="UP000784294">
    <property type="component" value="Unassembled WGS sequence"/>
</dbReference>
<name>A0A3S5CMM1_9PLAT</name>
<dbReference type="OrthoDB" id="10263185at2759"/>
<dbReference type="EMBL" id="CAAALY010245612">
    <property type="protein sequence ID" value="VEL33338.1"/>
    <property type="molecule type" value="Genomic_DNA"/>
</dbReference>
<protein>
    <submittedName>
        <fullName evidence="1">Uncharacterized protein</fullName>
    </submittedName>
</protein>
<proteinExistence type="predicted"/>
<comment type="caution">
    <text evidence="1">The sequence shown here is derived from an EMBL/GenBank/DDBJ whole genome shotgun (WGS) entry which is preliminary data.</text>
</comment>